<gene>
    <name evidence="11" type="ORF">NKR19_g4763</name>
</gene>
<dbReference type="InterPro" id="IPR015500">
    <property type="entry name" value="Peptidase_S8_subtilisin-rel"/>
</dbReference>
<keyword evidence="4 6" id="KW-0378">Hydrolase</keyword>
<dbReference type="PRINTS" id="PR00723">
    <property type="entry name" value="SUBTILISIN"/>
</dbReference>
<dbReference type="InterPro" id="IPR034193">
    <property type="entry name" value="PCSK9_ProteinaseK-like"/>
</dbReference>
<evidence type="ECO:0000256" key="7">
    <source>
        <dbReference type="RuleBase" id="RU003355"/>
    </source>
</evidence>
<keyword evidence="5 6" id="KW-0720">Serine protease</keyword>
<name>A0AA38VXH4_9PEZI</name>
<evidence type="ECO:0000259" key="9">
    <source>
        <dbReference type="Pfam" id="PF00082"/>
    </source>
</evidence>
<keyword evidence="2 6" id="KW-0645">Protease</keyword>
<comment type="similarity">
    <text evidence="1 6 7">Belongs to the peptidase S8 family.</text>
</comment>
<dbReference type="Gene3D" id="3.40.50.200">
    <property type="entry name" value="Peptidase S8/S53 domain"/>
    <property type="match status" value="1"/>
</dbReference>
<dbReference type="SUPFAM" id="SSF52743">
    <property type="entry name" value="Subtilisin-like"/>
    <property type="match status" value="1"/>
</dbReference>
<organism evidence="11 12">
    <name type="scientific">Coniochaeta hoffmannii</name>
    <dbReference type="NCBI Taxonomy" id="91930"/>
    <lineage>
        <taxon>Eukaryota</taxon>
        <taxon>Fungi</taxon>
        <taxon>Dikarya</taxon>
        <taxon>Ascomycota</taxon>
        <taxon>Pezizomycotina</taxon>
        <taxon>Sordariomycetes</taxon>
        <taxon>Sordariomycetidae</taxon>
        <taxon>Coniochaetales</taxon>
        <taxon>Coniochaetaceae</taxon>
        <taxon>Coniochaeta</taxon>
    </lineage>
</organism>
<feature type="chain" id="PRO_5041255145" evidence="8">
    <location>
        <begin position="16"/>
        <end position="395"/>
    </location>
</feature>
<feature type="active site" description="Charge relay system" evidence="6">
    <location>
        <position position="179"/>
    </location>
</feature>
<dbReference type="Proteomes" id="UP001174691">
    <property type="component" value="Unassembled WGS sequence"/>
</dbReference>
<dbReference type="GO" id="GO:0006508">
    <property type="term" value="P:proteolysis"/>
    <property type="evidence" value="ECO:0007669"/>
    <property type="project" value="UniProtKB-KW"/>
</dbReference>
<dbReference type="FunFam" id="3.40.50.200:FF:000014">
    <property type="entry name" value="Proteinase K"/>
    <property type="match status" value="1"/>
</dbReference>
<evidence type="ECO:0000256" key="1">
    <source>
        <dbReference type="ARBA" id="ARBA00011073"/>
    </source>
</evidence>
<evidence type="ECO:0000256" key="4">
    <source>
        <dbReference type="ARBA" id="ARBA00022801"/>
    </source>
</evidence>
<dbReference type="InterPro" id="IPR010259">
    <property type="entry name" value="S8pro/Inhibitor_I9"/>
</dbReference>
<dbReference type="InterPro" id="IPR000209">
    <property type="entry name" value="Peptidase_S8/S53_dom"/>
</dbReference>
<dbReference type="PANTHER" id="PTHR43806:SF58">
    <property type="entry name" value="ALKALINE PROTEASE 1-RELATED"/>
    <property type="match status" value="1"/>
</dbReference>
<evidence type="ECO:0000256" key="5">
    <source>
        <dbReference type="ARBA" id="ARBA00022825"/>
    </source>
</evidence>
<dbReference type="PROSITE" id="PS00138">
    <property type="entry name" value="SUBTILASE_SER"/>
    <property type="match status" value="1"/>
</dbReference>
<dbReference type="InterPro" id="IPR023827">
    <property type="entry name" value="Peptidase_S8_Asp-AS"/>
</dbReference>
<feature type="signal peptide" evidence="8">
    <location>
        <begin position="1"/>
        <end position="15"/>
    </location>
</feature>
<feature type="domain" description="Inhibitor I9" evidence="10">
    <location>
        <begin position="58"/>
        <end position="105"/>
    </location>
</feature>
<protein>
    <submittedName>
        <fullName evidence="11">Subtilisin-like protein</fullName>
    </submittedName>
</protein>
<dbReference type="PANTHER" id="PTHR43806">
    <property type="entry name" value="PEPTIDASE S8"/>
    <property type="match status" value="1"/>
</dbReference>
<dbReference type="PROSITE" id="PS51892">
    <property type="entry name" value="SUBTILASE"/>
    <property type="match status" value="1"/>
</dbReference>
<sequence>MHFTALLATLPLGLAASLPAPRLAPVIEARGAEIIPGQYIVKFRAGVSEDVLKGALSKLGSTKAKHVYKAPGFKGFASKLDAATLANIQKIPEVEYIEKDGVVSIYDYATETEAPWGLARISHKAKGADTYVYDDSAGSGVCAYVIDTGIYVEHTQFEGRATWLYNAVGDGDDSDGNGHGTHVAGTIGSLAYGVAKKVDLFAVKVLDAGGSGSFSGVIAGMNFATTDSQTRSCPNGTVANMSLGGSTSSAVNSAAAAMIQAGVFLAVAAGNSNTDASSFSPASEPTVCTVGATTSNDARASYSNYGSLVDIFAPGSEILSTWNGGVNDTNTISGTSMATPHITGLGAYLLTLLGKKAPQELCKYIADTANKGVITGLPSNGKTLNALAFNGNPAE</sequence>
<dbReference type="AlphaFoldDB" id="A0AA38VXH4"/>
<dbReference type="SUPFAM" id="SSF54897">
    <property type="entry name" value="Protease propeptides/inhibitors"/>
    <property type="match status" value="1"/>
</dbReference>
<dbReference type="GO" id="GO:0004252">
    <property type="term" value="F:serine-type endopeptidase activity"/>
    <property type="evidence" value="ECO:0007669"/>
    <property type="project" value="UniProtKB-UniRule"/>
</dbReference>
<dbReference type="InterPro" id="IPR022398">
    <property type="entry name" value="Peptidase_S8_His-AS"/>
</dbReference>
<dbReference type="PROSITE" id="PS00137">
    <property type="entry name" value="SUBTILASE_HIS"/>
    <property type="match status" value="1"/>
</dbReference>
<evidence type="ECO:0000313" key="11">
    <source>
        <dbReference type="EMBL" id="KAJ9151608.1"/>
    </source>
</evidence>
<dbReference type="InterPro" id="IPR037045">
    <property type="entry name" value="S8pro/Inhibitor_I9_sf"/>
</dbReference>
<keyword evidence="3 8" id="KW-0732">Signal</keyword>
<dbReference type="GO" id="GO:0005576">
    <property type="term" value="C:extracellular region"/>
    <property type="evidence" value="ECO:0007669"/>
    <property type="project" value="UniProtKB-ARBA"/>
</dbReference>
<feature type="domain" description="Peptidase S8/S53" evidence="9">
    <location>
        <begin position="138"/>
        <end position="373"/>
    </location>
</feature>
<keyword evidence="12" id="KW-1185">Reference proteome</keyword>
<evidence type="ECO:0000256" key="3">
    <source>
        <dbReference type="ARBA" id="ARBA00022729"/>
    </source>
</evidence>
<comment type="caution">
    <text evidence="11">The sequence shown here is derived from an EMBL/GenBank/DDBJ whole genome shotgun (WGS) entry which is preliminary data.</text>
</comment>
<dbReference type="InterPro" id="IPR036852">
    <property type="entry name" value="Peptidase_S8/S53_dom_sf"/>
</dbReference>
<dbReference type="InterPro" id="IPR023828">
    <property type="entry name" value="Peptidase_S8_Ser-AS"/>
</dbReference>
<dbReference type="CDD" id="cd04077">
    <property type="entry name" value="Peptidases_S8_PCSK9_ProteinaseK_like"/>
    <property type="match status" value="1"/>
</dbReference>
<evidence type="ECO:0000259" key="10">
    <source>
        <dbReference type="Pfam" id="PF05922"/>
    </source>
</evidence>
<dbReference type="PROSITE" id="PS00136">
    <property type="entry name" value="SUBTILASE_ASP"/>
    <property type="match status" value="1"/>
</dbReference>
<dbReference type="Pfam" id="PF05922">
    <property type="entry name" value="Inhibitor_I9"/>
    <property type="match status" value="1"/>
</dbReference>
<feature type="active site" description="Charge relay system" evidence="6">
    <location>
        <position position="147"/>
    </location>
</feature>
<dbReference type="Gene3D" id="3.30.70.80">
    <property type="entry name" value="Peptidase S8 propeptide/proteinase inhibitor I9"/>
    <property type="match status" value="1"/>
</dbReference>
<reference evidence="11" key="1">
    <citation type="submission" date="2022-07" db="EMBL/GenBank/DDBJ databases">
        <title>Fungi with potential for degradation of polypropylene.</title>
        <authorList>
            <person name="Gostincar C."/>
        </authorList>
    </citation>
    <scope>NUCLEOTIDE SEQUENCE</scope>
    <source>
        <strain evidence="11">EXF-13287</strain>
    </source>
</reference>
<feature type="active site" description="Charge relay system" evidence="6">
    <location>
        <position position="336"/>
    </location>
</feature>
<evidence type="ECO:0000256" key="6">
    <source>
        <dbReference type="PROSITE-ProRule" id="PRU01240"/>
    </source>
</evidence>
<evidence type="ECO:0000256" key="8">
    <source>
        <dbReference type="SAM" id="SignalP"/>
    </source>
</evidence>
<evidence type="ECO:0000313" key="12">
    <source>
        <dbReference type="Proteomes" id="UP001174691"/>
    </source>
</evidence>
<accession>A0AA38VXH4</accession>
<proteinExistence type="inferred from homology"/>
<evidence type="ECO:0000256" key="2">
    <source>
        <dbReference type="ARBA" id="ARBA00022670"/>
    </source>
</evidence>
<dbReference type="Pfam" id="PF00082">
    <property type="entry name" value="Peptidase_S8"/>
    <property type="match status" value="1"/>
</dbReference>
<dbReference type="EMBL" id="JANBVN010000061">
    <property type="protein sequence ID" value="KAJ9151608.1"/>
    <property type="molecule type" value="Genomic_DNA"/>
</dbReference>
<dbReference type="InterPro" id="IPR050131">
    <property type="entry name" value="Peptidase_S8_subtilisin-like"/>
</dbReference>